<dbReference type="eggNOG" id="KOG2448">
    <property type="taxonomic scope" value="Eukaryota"/>
</dbReference>
<dbReference type="InterPro" id="IPR052352">
    <property type="entry name" value="Sugar_Degrad_Dehydratases"/>
</dbReference>
<organism evidence="9 10">
    <name type="scientific">Eutypa lata (strain UCR-EL1)</name>
    <name type="common">Grapevine dieback disease fungus</name>
    <name type="synonym">Eutypa armeniacae</name>
    <dbReference type="NCBI Taxonomy" id="1287681"/>
    <lineage>
        <taxon>Eukaryota</taxon>
        <taxon>Fungi</taxon>
        <taxon>Dikarya</taxon>
        <taxon>Ascomycota</taxon>
        <taxon>Pezizomycotina</taxon>
        <taxon>Sordariomycetes</taxon>
        <taxon>Xylariomycetidae</taxon>
        <taxon>Xylariales</taxon>
        <taxon>Diatrypaceae</taxon>
        <taxon>Eutypa</taxon>
    </lineage>
</organism>
<sequence length="662" mass="71179">MAIYSAVPPPPGLGGPTTTNESDHQQTPATPAGHSSGVIDIETWTISALQSLSVSPAARGTGTPLTIPLDDSAIRKSSVTVQDPRAKSSAVTPPPRPLSSRDSLRRREALLKGKEGSRQRRRWENDHLIHVPNAQPPEPKDFEPHPTHPVVHVPYQVAAAWDLRVRAEVEAKKAAAARRKQMQTRTLGDTHVAGRVPRELLQRAKKSPAIMKTWVRSLEEPVRRYLVELEVANDASSSSSSETEDEEIVFVGRNGAMRDGWKKARREDKKEEGLVLDDVGDDNESGAFKRWITHSISDYYGLQSYSLFAGTPKRKVVYARAYPDLHFGIGTPREAAVNYDLSQPLAVPGVGLRQGLTSYGDAHFSLFLRKAFIKALGYSEDALSRPIVGVVNTGSGFNPCHANMPQLLDAVKRGIHLRGGLAVEFPTVSLHESFASPSSMFLRNLMSMDTEEMIRAQPVDAVVLVGGCDKTTPAQLMGAISANKPAIHLVTGPMMPGSHRGVRIGACTDCRNNWAKYRAGTIDIEDISALNEELAPTAGTCGVMGTASTMACLLAALGMMPLKGATPAAVSAARLRVAEETGARAVALATEQLRPQEILSLDSFVNAIVVLQAIGGSTNAVVHLMAIANRHPDIAGSVTPQMVDDVGRRVPLLVDLKPSGDG</sequence>
<evidence type="ECO:0000313" key="10">
    <source>
        <dbReference type="Proteomes" id="UP000012174"/>
    </source>
</evidence>
<evidence type="ECO:0000256" key="4">
    <source>
        <dbReference type="ARBA" id="ARBA00023014"/>
    </source>
</evidence>
<dbReference type="InterPro" id="IPR037237">
    <property type="entry name" value="IlvD/EDD_N"/>
</dbReference>
<dbReference type="InterPro" id="IPR020558">
    <property type="entry name" value="DiOHA_6PGluconate_deHydtase_CS"/>
</dbReference>
<dbReference type="Proteomes" id="UP000012174">
    <property type="component" value="Unassembled WGS sequence"/>
</dbReference>
<dbReference type="KEGG" id="ela:UCREL1_299"/>
<dbReference type="InterPro" id="IPR000581">
    <property type="entry name" value="ILV_EDD_N"/>
</dbReference>
<evidence type="ECO:0000256" key="6">
    <source>
        <dbReference type="SAM" id="MobiDB-lite"/>
    </source>
</evidence>
<evidence type="ECO:0000256" key="1">
    <source>
        <dbReference type="ARBA" id="ARBA00006486"/>
    </source>
</evidence>
<dbReference type="GO" id="GO:0051536">
    <property type="term" value="F:iron-sulfur cluster binding"/>
    <property type="evidence" value="ECO:0007669"/>
    <property type="project" value="UniProtKB-KW"/>
</dbReference>
<dbReference type="OrthoDB" id="3851628at2759"/>
<evidence type="ECO:0000256" key="5">
    <source>
        <dbReference type="ARBA" id="ARBA00023239"/>
    </source>
</evidence>
<keyword evidence="3" id="KW-0408">Iron</keyword>
<evidence type="ECO:0000313" key="9">
    <source>
        <dbReference type="EMBL" id="EMR72645.1"/>
    </source>
</evidence>
<feature type="domain" description="R3H-associated N-terminal" evidence="8">
    <location>
        <begin position="98"/>
        <end position="186"/>
    </location>
</feature>
<dbReference type="STRING" id="1287681.M7U140"/>
<evidence type="ECO:0000259" key="7">
    <source>
        <dbReference type="Pfam" id="PF00920"/>
    </source>
</evidence>
<keyword evidence="4" id="KW-0411">Iron-sulfur</keyword>
<dbReference type="AlphaFoldDB" id="M7U140"/>
<dbReference type="InterPro" id="IPR025952">
    <property type="entry name" value="R3H-assoc_dom"/>
</dbReference>
<dbReference type="GO" id="GO:0046872">
    <property type="term" value="F:metal ion binding"/>
    <property type="evidence" value="ECO:0007669"/>
    <property type="project" value="UniProtKB-KW"/>
</dbReference>
<dbReference type="PROSITE" id="PS00886">
    <property type="entry name" value="ILVD_EDD_1"/>
    <property type="match status" value="1"/>
</dbReference>
<proteinExistence type="inferred from homology"/>
<dbReference type="Pfam" id="PF00920">
    <property type="entry name" value="ILVD_EDD_N"/>
    <property type="match status" value="1"/>
</dbReference>
<evidence type="ECO:0000256" key="2">
    <source>
        <dbReference type="ARBA" id="ARBA00022723"/>
    </source>
</evidence>
<name>M7U140_EUTLA</name>
<feature type="domain" description="Dihydroxy-acid/6-phosphogluconate dehydratase N-terminal" evidence="7">
    <location>
        <begin position="385"/>
        <end position="661"/>
    </location>
</feature>
<keyword evidence="2" id="KW-0479">Metal-binding</keyword>
<feature type="region of interest" description="Disordered" evidence="6">
    <location>
        <begin position="76"/>
        <end position="106"/>
    </location>
</feature>
<dbReference type="EMBL" id="KB705408">
    <property type="protein sequence ID" value="EMR72645.1"/>
    <property type="molecule type" value="Genomic_DNA"/>
</dbReference>
<dbReference type="SUPFAM" id="SSF143975">
    <property type="entry name" value="IlvD/EDD N-terminal domain-like"/>
    <property type="match status" value="1"/>
</dbReference>
<dbReference type="PANTHER" id="PTHR43183">
    <property type="entry name" value="HYPOTHETICAL DIHYDROXYACID DEHYDRATASE (EUROFUNG)-RELATED"/>
    <property type="match status" value="1"/>
</dbReference>
<dbReference type="Pfam" id="PF13902">
    <property type="entry name" value="R3H-assoc"/>
    <property type="match status" value="1"/>
</dbReference>
<feature type="region of interest" description="Disordered" evidence="6">
    <location>
        <begin position="1"/>
        <end position="38"/>
    </location>
</feature>
<evidence type="ECO:0000259" key="8">
    <source>
        <dbReference type="Pfam" id="PF13902"/>
    </source>
</evidence>
<keyword evidence="5" id="KW-0456">Lyase</keyword>
<comment type="similarity">
    <text evidence="1">Belongs to the IlvD/Edd family.</text>
</comment>
<dbReference type="PANTHER" id="PTHR43183:SF1">
    <property type="entry name" value="HYPOTHETICAL DIHYDROXY-ACID DEHYDRATASE (EUROFUNG)-RELATED"/>
    <property type="match status" value="1"/>
</dbReference>
<protein>
    <submittedName>
        <fullName evidence="9">Putative dihydroxy-acid dehydratase protein</fullName>
    </submittedName>
</protein>
<dbReference type="HOGENOM" id="CLU_414487_0_0_1"/>
<evidence type="ECO:0000256" key="3">
    <source>
        <dbReference type="ARBA" id="ARBA00023004"/>
    </source>
</evidence>
<keyword evidence="10" id="KW-1185">Reference proteome</keyword>
<dbReference type="GO" id="GO:0016836">
    <property type="term" value="F:hydro-lyase activity"/>
    <property type="evidence" value="ECO:0007669"/>
    <property type="project" value="UniProtKB-ARBA"/>
</dbReference>
<accession>M7U140</accession>
<gene>
    <name evidence="9" type="ORF">UCREL1_299</name>
</gene>
<reference evidence="10" key="1">
    <citation type="journal article" date="2013" name="Genome Announc.">
        <title>Draft genome sequence of the grapevine dieback fungus Eutypa lata UCR-EL1.</title>
        <authorList>
            <person name="Blanco-Ulate B."/>
            <person name="Rolshausen P.E."/>
            <person name="Cantu D."/>
        </authorList>
    </citation>
    <scope>NUCLEOTIDE SEQUENCE [LARGE SCALE GENOMIC DNA]</scope>
    <source>
        <strain evidence="10">UCR-EL1</strain>
    </source>
</reference>